<accession>A0ABU7MHI2</accession>
<dbReference type="Proteomes" id="UP001347146">
    <property type="component" value="Unassembled WGS sequence"/>
</dbReference>
<evidence type="ECO:0000256" key="1">
    <source>
        <dbReference type="SAM" id="Phobius"/>
    </source>
</evidence>
<protein>
    <recommendedName>
        <fullName evidence="4">Transmembrane protein</fullName>
    </recommendedName>
</protein>
<evidence type="ECO:0000313" key="3">
    <source>
        <dbReference type="Proteomes" id="UP001347146"/>
    </source>
</evidence>
<proteinExistence type="predicted"/>
<sequence>MGKVGTNPWREYHRRRLRYGVWILLITATVSLAFGLYGLSYDSSCGGETMTTEDRCLDNADGGEELITPSEFPPIPDPSVDAAALGPGDKIPMISFPDVGRTMDEQAAANRRSAEALIWIGLAIWSVAACYGLWRLARWGRPQRI</sequence>
<feature type="transmembrane region" description="Helical" evidence="1">
    <location>
        <begin position="21"/>
        <end position="40"/>
    </location>
</feature>
<evidence type="ECO:0008006" key="4">
    <source>
        <dbReference type="Google" id="ProtNLM"/>
    </source>
</evidence>
<evidence type="ECO:0000313" key="2">
    <source>
        <dbReference type="EMBL" id="MEE3852570.1"/>
    </source>
</evidence>
<keyword evidence="3" id="KW-1185">Reference proteome</keyword>
<organism evidence="2 3">
    <name type="scientific">Gordonia sesuvii</name>
    <dbReference type="NCBI Taxonomy" id="3116777"/>
    <lineage>
        <taxon>Bacteria</taxon>
        <taxon>Bacillati</taxon>
        <taxon>Actinomycetota</taxon>
        <taxon>Actinomycetes</taxon>
        <taxon>Mycobacteriales</taxon>
        <taxon>Gordoniaceae</taxon>
        <taxon>Gordonia</taxon>
    </lineage>
</organism>
<reference evidence="2 3" key="1">
    <citation type="submission" date="2024-01" db="EMBL/GenBank/DDBJ databases">
        <title>Draft genome sequence of Gordonia sp. LSe1-13.</title>
        <authorList>
            <person name="Suphannarot A."/>
            <person name="Mingma R."/>
        </authorList>
    </citation>
    <scope>NUCLEOTIDE SEQUENCE [LARGE SCALE GENOMIC DNA]</scope>
    <source>
        <strain evidence="2 3">LSe1-13</strain>
    </source>
</reference>
<comment type="caution">
    <text evidence="2">The sequence shown here is derived from an EMBL/GenBank/DDBJ whole genome shotgun (WGS) entry which is preliminary data.</text>
</comment>
<keyword evidence="1" id="KW-0472">Membrane</keyword>
<keyword evidence="1" id="KW-1133">Transmembrane helix</keyword>
<name>A0ABU7MHI2_9ACTN</name>
<dbReference type="EMBL" id="JAZDUF010000006">
    <property type="protein sequence ID" value="MEE3852570.1"/>
    <property type="molecule type" value="Genomic_DNA"/>
</dbReference>
<gene>
    <name evidence="2" type="ORF">VZC37_19675</name>
</gene>
<keyword evidence="1" id="KW-0812">Transmembrane</keyword>
<feature type="transmembrane region" description="Helical" evidence="1">
    <location>
        <begin position="116"/>
        <end position="134"/>
    </location>
</feature>